<dbReference type="InterPro" id="IPR037185">
    <property type="entry name" value="EmrE-like"/>
</dbReference>
<evidence type="ECO:0000256" key="5">
    <source>
        <dbReference type="ARBA" id="ARBA00023136"/>
    </source>
</evidence>
<organism evidence="7 8">
    <name type="scientific">Paracoccus isoporae</name>
    <dbReference type="NCBI Taxonomy" id="591205"/>
    <lineage>
        <taxon>Bacteria</taxon>
        <taxon>Pseudomonadati</taxon>
        <taxon>Pseudomonadota</taxon>
        <taxon>Alphaproteobacteria</taxon>
        <taxon>Rhodobacterales</taxon>
        <taxon>Paracoccaceae</taxon>
        <taxon>Paracoccus</taxon>
    </lineage>
</organism>
<dbReference type="PANTHER" id="PTHR22911:SF6">
    <property type="entry name" value="SOLUTE CARRIER FAMILY 35 MEMBER G1"/>
    <property type="match status" value="1"/>
</dbReference>
<dbReference type="PANTHER" id="PTHR22911">
    <property type="entry name" value="ACYL-MALONYL CONDENSING ENZYME-RELATED"/>
    <property type="match status" value="1"/>
</dbReference>
<proteinExistence type="inferred from homology"/>
<dbReference type="Proteomes" id="UP000199344">
    <property type="component" value="Unassembled WGS sequence"/>
</dbReference>
<evidence type="ECO:0000313" key="7">
    <source>
        <dbReference type="EMBL" id="SDE85871.1"/>
    </source>
</evidence>
<dbReference type="RefSeq" id="WP_218132558.1">
    <property type="nucleotide sequence ID" value="NZ_FNAH01000013.1"/>
</dbReference>
<evidence type="ECO:0000256" key="1">
    <source>
        <dbReference type="ARBA" id="ARBA00004141"/>
    </source>
</evidence>
<evidence type="ECO:0000256" key="3">
    <source>
        <dbReference type="ARBA" id="ARBA00022692"/>
    </source>
</evidence>
<dbReference type="SUPFAM" id="SSF103481">
    <property type="entry name" value="Multidrug resistance efflux transporter EmrE"/>
    <property type="match status" value="2"/>
</dbReference>
<comment type="subcellular location">
    <subcellularLocation>
        <location evidence="1">Membrane</location>
        <topology evidence="1">Multi-pass membrane protein</topology>
    </subcellularLocation>
</comment>
<dbReference type="AlphaFoldDB" id="A0A1G7GCQ2"/>
<sequence length="299" mass="32342">MQDHNDTGRILIGIGWMIASLSCFISMAVASRELSANLSTFQILFFRSVVGVVVVALFGLHLLAELRRRASLKLNLLRNAVHFTGQYCWTLAIALMPLAEVIALEFTMPVWVAIFAAVLLGERITRPRAWAILASFVGVLVILRPGIAVFDPAALIVLMAAVSYGLSNVLVKLLTRTCSPAVIVVWMVVMQLPMGLMLAVFDWRPVVAGNLPWIVLAGLSGLGAHYAMARAFLHLDASVAIPIDFLRVPLTALVGYLLYGETVSAVLFAGAAIILMANYTAFRAERTRARLARSLGGPG</sequence>
<keyword evidence="4" id="KW-1133">Transmembrane helix</keyword>
<protein>
    <submittedName>
        <fullName evidence="7">S-adenosylmethionine uptake transporter</fullName>
    </submittedName>
</protein>
<dbReference type="GO" id="GO:0016020">
    <property type="term" value="C:membrane"/>
    <property type="evidence" value="ECO:0007669"/>
    <property type="project" value="UniProtKB-SubCell"/>
</dbReference>
<dbReference type="InterPro" id="IPR000620">
    <property type="entry name" value="EamA_dom"/>
</dbReference>
<dbReference type="EMBL" id="FNAH01000013">
    <property type="protein sequence ID" value="SDE85871.1"/>
    <property type="molecule type" value="Genomic_DNA"/>
</dbReference>
<feature type="domain" description="EamA" evidence="6">
    <location>
        <begin position="12"/>
        <end position="143"/>
    </location>
</feature>
<evidence type="ECO:0000256" key="2">
    <source>
        <dbReference type="ARBA" id="ARBA00009853"/>
    </source>
</evidence>
<reference evidence="7 8" key="1">
    <citation type="submission" date="2016-10" db="EMBL/GenBank/DDBJ databases">
        <authorList>
            <person name="de Groot N.N."/>
        </authorList>
    </citation>
    <scope>NUCLEOTIDE SEQUENCE [LARGE SCALE GENOMIC DNA]</scope>
    <source>
        <strain evidence="7 8">DSM 22220</strain>
    </source>
</reference>
<feature type="domain" description="EamA" evidence="6">
    <location>
        <begin position="153"/>
        <end position="277"/>
    </location>
</feature>
<gene>
    <name evidence="7" type="ORF">SAMN05421538_1132</name>
</gene>
<accession>A0A1G7GCQ2</accession>
<evidence type="ECO:0000259" key="6">
    <source>
        <dbReference type="Pfam" id="PF00892"/>
    </source>
</evidence>
<keyword evidence="5" id="KW-0472">Membrane</keyword>
<name>A0A1G7GCQ2_9RHOB</name>
<keyword evidence="3" id="KW-0812">Transmembrane</keyword>
<dbReference type="Pfam" id="PF00892">
    <property type="entry name" value="EamA"/>
    <property type="match status" value="2"/>
</dbReference>
<keyword evidence="8" id="KW-1185">Reference proteome</keyword>
<evidence type="ECO:0000256" key="4">
    <source>
        <dbReference type="ARBA" id="ARBA00022989"/>
    </source>
</evidence>
<comment type="similarity">
    <text evidence="2">Belongs to the drug/metabolite transporter (DMT) superfamily. 10 TMS drug/metabolite exporter (DME) (TC 2.A.7.3) family.</text>
</comment>
<evidence type="ECO:0000313" key="8">
    <source>
        <dbReference type="Proteomes" id="UP000199344"/>
    </source>
</evidence>